<evidence type="ECO:0000313" key="2">
    <source>
        <dbReference type="Proteomes" id="UP001604277"/>
    </source>
</evidence>
<dbReference type="AlphaFoldDB" id="A0ABD1VLX3"/>
<gene>
    <name evidence="1" type="ORF">Fot_19745</name>
</gene>
<accession>A0ABD1VLX3</accession>
<sequence length="111" mass="12220">MEANSFWAVSMPLHVPAGSVVFGALKLSRLGQKNLIAGGLEVVGKFTGGLEMAYEVVCDFADGRKVVHDFVDGARDRQWFVGSPEIWEMARKVWVDFGSLGWTRLGFLSRG</sequence>
<comment type="caution">
    <text evidence="1">The sequence shown here is derived from an EMBL/GenBank/DDBJ whole genome shotgun (WGS) entry which is preliminary data.</text>
</comment>
<keyword evidence="2" id="KW-1185">Reference proteome</keyword>
<protein>
    <submittedName>
        <fullName evidence="1">Uncharacterized protein</fullName>
    </submittedName>
</protein>
<dbReference type="EMBL" id="JBFOLJ010000005">
    <property type="protein sequence ID" value="KAL2538354.1"/>
    <property type="molecule type" value="Genomic_DNA"/>
</dbReference>
<proteinExistence type="predicted"/>
<name>A0ABD1VLX3_9LAMI</name>
<reference evidence="2" key="1">
    <citation type="submission" date="2024-07" db="EMBL/GenBank/DDBJ databases">
        <title>Two chromosome-level genome assemblies of Korean endemic species Abeliophyllum distichum and Forsythia ovata (Oleaceae).</title>
        <authorList>
            <person name="Jang H."/>
        </authorList>
    </citation>
    <scope>NUCLEOTIDE SEQUENCE [LARGE SCALE GENOMIC DNA]</scope>
</reference>
<organism evidence="1 2">
    <name type="scientific">Forsythia ovata</name>
    <dbReference type="NCBI Taxonomy" id="205694"/>
    <lineage>
        <taxon>Eukaryota</taxon>
        <taxon>Viridiplantae</taxon>
        <taxon>Streptophyta</taxon>
        <taxon>Embryophyta</taxon>
        <taxon>Tracheophyta</taxon>
        <taxon>Spermatophyta</taxon>
        <taxon>Magnoliopsida</taxon>
        <taxon>eudicotyledons</taxon>
        <taxon>Gunneridae</taxon>
        <taxon>Pentapetalae</taxon>
        <taxon>asterids</taxon>
        <taxon>lamiids</taxon>
        <taxon>Lamiales</taxon>
        <taxon>Oleaceae</taxon>
        <taxon>Forsythieae</taxon>
        <taxon>Forsythia</taxon>
    </lineage>
</organism>
<evidence type="ECO:0000313" key="1">
    <source>
        <dbReference type="EMBL" id="KAL2538354.1"/>
    </source>
</evidence>
<dbReference type="Proteomes" id="UP001604277">
    <property type="component" value="Unassembled WGS sequence"/>
</dbReference>